<evidence type="ECO:0000313" key="4">
    <source>
        <dbReference type="Proteomes" id="UP001549320"/>
    </source>
</evidence>
<dbReference type="RefSeq" id="WP_354447243.1">
    <property type="nucleotide sequence ID" value="NZ_JBEPSH010000009.1"/>
</dbReference>
<dbReference type="PANTHER" id="PTHR42928:SF5">
    <property type="entry name" value="BLR1237 PROTEIN"/>
    <property type="match status" value="1"/>
</dbReference>
<reference evidence="3 4" key="1">
    <citation type="submission" date="2024-06" db="EMBL/GenBank/DDBJ databases">
        <title>Sorghum-associated microbial communities from plants grown in Nebraska, USA.</title>
        <authorList>
            <person name="Schachtman D."/>
        </authorList>
    </citation>
    <scope>NUCLEOTIDE SEQUENCE [LARGE SCALE GENOMIC DNA]</scope>
    <source>
        <strain evidence="3 4">2709</strain>
    </source>
</reference>
<dbReference type="SUPFAM" id="SSF53850">
    <property type="entry name" value="Periplasmic binding protein-like II"/>
    <property type="match status" value="1"/>
</dbReference>
<keyword evidence="2" id="KW-0732">Signal</keyword>
<name>A0ABV2QE16_9BURK</name>
<dbReference type="PANTHER" id="PTHR42928">
    <property type="entry name" value="TRICARBOXYLATE-BINDING PROTEIN"/>
    <property type="match status" value="1"/>
</dbReference>
<dbReference type="Gene3D" id="3.40.190.10">
    <property type="entry name" value="Periplasmic binding protein-like II"/>
    <property type="match status" value="1"/>
</dbReference>
<dbReference type="InterPro" id="IPR042100">
    <property type="entry name" value="Bug_dom1"/>
</dbReference>
<evidence type="ECO:0000256" key="1">
    <source>
        <dbReference type="ARBA" id="ARBA00006987"/>
    </source>
</evidence>
<gene>
    <name evidence="3" type="ORF">ABIE13_004409</name>
</gene>
<dbReference type="Gene3D" id="3.40.190.150">
    <property type="entry name" value="Bordetella uptake gene, domain 1"/>
    <property type="match status" value="1"/>
</dbReference>
<sequence>MKNIGHISKIISISWALACSVSLVPAASAQETFPARTLRIVVPTAAGGGSDMTARFFSEQLSKALGQSVIVENRPGANGAIAAMAVKNAPADGHTIFLGTNTHMAVNPVLMKGVPYDAQNDFKPISGLSRQMMVLVTGANSPLKSVADITQGARQSGKSLNVGGYTGGFELSAAWFANVTQTQQVYVSYKGIGDIVVGLMGDQLDWAISDPLATLAQIKAGKLRALAVTGDTRHPDLPDVPTVKESGFPSFVNYSWGGMYVRAETPTPITDKLAQTMGKLLSTPAAIAFVEKFGSDPLTLSPADMRKFQTTEIERFRKVASDAGIQPR</sequence>
<dbReference type="CDD" id="cd07012">
    <property type="entry name" value="PBP2_Bug_TTT"/>
    <property type="match status" value="1"/>
</dbReference>
<comment type="caution">
    <text evidence="3">The sequence shown here is derived from an EMBL/GenBank/DDBJ whole genome shotgun (WGS) entry which is preliminary data.</text>
</comment>
<comment type="similarity">
    <text evidence="1">Belongs to the UPF0065 (bug) family.</text>
</comment>
<protein>
    <submittedName>
        <fullName evidence="3">Tripartite-type tricarboxylate transporter receptor subunit TctC</fullName>
    </submittedName>
</protein>
<evidence type="ECO:0000313" key="3">
    <source>
        <dbReference type="EMBL" id="MET4579281.1"/>
    </source>
</evidence>
<dbReference type="Pfam" id="PF03401">
    <property type="entry name" value="TctC"/>
    <property type="match status" value="1"/>
</dbReference>
<organism evidence="3 4">
    <name type="scientific">Ottowia thiooxydans</name>
    <dbReference type="NCBI Taxonomy" id="219182"/>
    <lineage>
        <taxon>Bacteria</taxon>
        <taxon>Pseudomonadati</taxon>
        <taxon>Pseudomonadota</taxon>
        <taxon>Betaproteobacteria</taxon>
        <taxon>Burkholderiales</taxon>
        <taxon>Comamonadaceae</taxon>
        <taxon>Ottowia</taxon>
    </lineage>
</organism>
<dbReference type="EMBL" id="JBEPSH010000009">
    <property type="protein sequence ID" value="MET4579281.1"/>
    <property type="molecule type" value="Genomic_DNA"/>
</dbReference>
<accession>A0ABV2QE16</accession>
<feature type="chain" id="PRO_5045218261" evidence="2">
    <location>
        <begin position="30"/>
        <end position="328"/>
    </location>
</feature>
<feature type="signal peptide" evidence="2">
    <location>
        <begin position="1"/>
        <end position="29"/>
    </location>
</feature>
<dbReference type="InterPro" id="IPR005064">
    <property type="entry name" value="BUG"/>
</dbReference>
<dbReference type="Proteomes" id="UP001549320">
    <property type="component" value="Unassembled WGS sequence"/>
</dbReference>
<keyword evidence="3" id="KW-0675">Receptor</keyword>
<dbReference type="PIRSF" id="PIRSF017082">
    <property type="entry name" value="YflP"/>
    <property type="match status" value="1"/>
</dbReference>
<keyword evidence="4" id="KW-1185">Reference proteome</keyword>
<proteinExistence type="inferred from homology"/>
<evidence type="ECO:0000256" key="2">
    <source>
        <dbReference type="SAM" id="SignalP"/>
    </source>
</evidence>